<dbReference type="PROSITE" id="PS51257">
    <property type="entry name" value="PROKAR_LIPOPROTEIN"/>
    <property type="match status" value="1"/>
</dbReference>
<sequence length="905" mass="98786">MTMEKNLYRFFRSALFRRVALLVLPIVMVLLGSCRDESLTTMHPGPEISFSLSDATVRPITRTGGDREDTDMVVVDSLLGVLPLQTEDGGRELYLHAFLSGSDRAGEGRVLTRAAPVDGMGFYDSFGVLASVYSGAWDESSCFPDYMYNVMVTKSSSWTTSYYWPGGGRNVRFFAYAPYNWEGIVLSGKDVAGTPTITCSLPDDVPNQKDLLVAVSGEMPGNTSSTAPLNFRHVLTAVRFVTGDDMLPGRITKITLKNVYGKAVYPVGGTSWRDFGSVKSFSQTPDKEVSGQPGEEITGGVTTFMMIPQHLPAGASIEIAYTDGLSSTPRTLSTSIAGKIWPMGKTITYRISTTSISVVPEFSVTSSGNFTHEGGAVNYTVRSFATVSGEDGSSQKVEMKWSAEFVEEDGVGGYHAISRPFWFTGFTESGNGGVSQHRATAEAQQGVTENPHNSKLQIAEDINVQTGKTPYNLSNSSGEETVENTANCYLVNAPGIYSLPLVYGNGIKNGNFNTPAYNKPHFRNHLDKQISNPYIYNNSQCNPTDAILLWQDEENLVTEVRLSSDKKRLEFKVDGSTIRQGNAVVAVRGNGKIMWSWHVWVTDYKLGEDIRTMYSKNNKGYAMMPVNIGWCDGETTTYAGRKVLVRFTQAVTGMTKIVPLVQEEHIVKQSGNNPYFQFGRKDPMPGRVVTGPSSVTSKPCHGDYTFKVQKGKVPISTGIMNPHVFYTDPHSNPNANQNWTSETRVDLWGCRTSSNTGIDASVSKTIYDPSPSGFCLPASGAFSATTINGNDQSTDRNINGDRFITLFANNQGGYFYCKPMKASGNWDITGGTLFFPNSLGRHNKSGKIIPTTSYYWTATAQNQNAAPVLCLRNNVVSPPGGKSPGSFWSAVFGRAGGFSVRPVRE</sequence>
<dbReference type="Proteomes" id="UP000294527">
    <property type="component" value="Unassembled WGS sequence"/>
</dbReference>
<reference evidence="1 2" key="1">
    <citation type="journal article" date="2019" name="Nat. Microbiol.">
        <title>Genomic variation and strain-specific functional adaptation in the human gut microbiome during early life.</title>
        <authorList>
            <person name="Vatanen T."/>
            <person name="Plichta D.R."/>
            <person name="Somani J."/>
            <person name="Munch P.C."/>
            <person name="Arthur T.D."/>
            <person name="Hall A.B."/>
            <person name="Rudolf S."/>
            <person name="Oakeley E.J."/>
            <person name="Ke X."/>
            <person name="Young R.A."/>
            <person name="Haiser H.J."/>
            <person name="Kolde R."/>
            <person name="Yassour M."/>
            <person name="Luopajarvi K."/>
            <person name="Siljander H."/>
            <person name="Virtanen S.M."/>
            <person name="Ilonen J."/>
            <person name="Uibo R."/>
            <person name="Tillmann V."/>
            <person name="Mokurov S."/>
            <person name="Dorshakova N."/>
            <person name="Porter J.A."/>
            <person name="McHardy A.C."/>
            <person name="Lahdesmaki H."/>
            <person name="Vlamakis H."/>
            <person name="Huttenhower C."/>
            <person name="Knip M."/>
            <person name="Xavier R.J."/>
        </authorList>
    </citation>
    <scope>NUCLEOTIDE SEQUENCE [LARGE SCALE GENOMIC DNA]</scope>
    <source>
        <strain evidence="1 2">RJX1047</strain>
    </source>
</reference>
<dbReference type="EMBL" id="SLTU01000001">
    <property type="protein sequence ID" value="TDA76868.1"/>
    <property type="molecule type" value="Genomic_DNA"/>
</dbReference>
<dbReference type="AlphaFoldDB" id="A0A4R4GJ74"/>
<proteinExistence type="predicted"/>
<evidence type="ECO:0000313" key="2">
    <source>
        <dbReference type="Proteomes" id="UP000294527"/>
    </source>
</evidence>
<dbReference type="CDD" id="cd13120">
    <property type="entry name" value="BF2867_like_N"/>
    <property type="match status" value="1"/>
</dbReference>
<evidence type="ECO:0000313" key="1">
    <source>
        <dbReference type="EMBL" id="TDA76868.1"/>
    </source>
</evidence>
<dbReference type="Pfam" id="PF13149">
    <property type="entry name" value="Mfa_like_1"/>
    <property type="match status" value="1"/>
</dbReference>
<dbReference type="CDD" id="cd13121">
    <property type="entry name" value="BF2867_like_C"/>
    <property type="match status" value="1"/>
</dbReference>
<dbReference type="InterPro" id="IPR042278">
    <property type="entry name" value="Mfa-like_1_N"/>
</dbReference>
<organism evidence="1 2">
    <name type="scientific">Phocaeicola dorei</name>
    <dbReference type="NCBI Taxonomy" id="357276"/>
    <lineage>
        <taxon>Bacteria</taxon>
        <taxon>Pseudomonadati</taxon>
        <taxon>Bacteroidota</taxon>
        <taxon>Bacteroidia</taxon>
        <taxon>Bacteroidales</taxon>
        <taxon>Bacteroidaceae</taxon>
        <taxon>Phocaeicola</taxon>
    </lineage>
</organism>
<protein>
    <submittedName>
        <fullName evidence="1">Fimbrillin family protein</fullName>
    </submittedName>
</protein>
<comment type="caution">
    <text evidence="1">The sequence shown here is derived from an EMBL/GenBank/DDBJ whole genome shotgun (WGS) entry which is preliminary data.</text>
</comment>
<dbReference type="InterPro" id="IPR025049">
    <property type="entry name" value="Mfa-like_1"/>
</dbReference>
<name>A0A4R4GJ74_9BACT</name>
<accession>A0A4R4GJ74</accession>
<gene>
    <name evidence="1" type="ORF">E1I98_11155</name>
</gene>
<dbReference type="Gene3D" id="2.60.40.2620">
    <property type="entry name" value="Fimbrillin-like"/>
    <property type="match status" value="1"/>
</dbReference>